<dbReference type="GeneID" id="19302439"/>
<dbReference type="AlphaFoldDB" id="S7RHG3"/>
<keyword evidence="2" id="KW-1185">Reference proteome</keyword>
<evidence type="ECO:0000313" key="2">
    <source>
        <dbReference type="Proteomes" id="UP000030669"/>
    </source>
</evidence>
<dbReference type="KEGG" id="gtr:GLOTRDRAFT_132139"/>
<sequence length="76" mass="8845">MSDPSLNSMQGKDCQSRRDRKYYLGILGLNENQEAIFKEKILTLAKVYLDMDKPVSRQRIGSYIWKSVSSSWNREA</sequence>
<evidence type="ECO:0000313" key="1">
    <source>
        <dbReference type="EMBL" id="EPQ52014.1"/>
    </source>
</evidence>
<dbReference type="Proteomes" id="UP000030669">
    <property type="component" value="Unassembled WGS sequence"/>
</dbReference>
<gene>
    <name evidence="1" type="ORF">GLOTRDRAFT_132139</name>
</gene>
<proteinExistence type="predicted"/>
<dbReference type="HOGENOM" id="CLU_2654731_0_0_1"/>
<protein>
    <submittedName>
        <fullName evidence="1">Uncharacterized protein</fullName>
    </submittedName>
</protein>
<reference evidence="1 2" key="1">
    <citation type="journal article" date="2012" name="Science">
        <title>The Paleozoic origin of enzymatic lignin decomposition reconstructed from 31 fungal genomes.</title>
        <authorList>
            <person name="Floudas D."/>
            <person name="Binder M."/>
            <person name="Riley R."/>
            <person name="Barry K."/>
            <person name="Blanchette R.A."/>
            <person name="Henrissat B."/>
            <person name="Martinez A.T."/>
            <person name="Otillar R."/>
            <person name="Spatafora J.W."/>
            <person name="Yadav J.S."/>
            <person name="Aerts A."/>
            <person name="Benoit I."/>
            <person name="Boyd A."/>
            <person name="Carlson A."/>
            <person name="Copeland A."/>
            <person name="Coutinho P.M."/>
            <person name="de Vries R.P."/>
            <person name="Ferreira P."/>
            <person name="Findley K."/>
            <person name="Foster B."/>
            <person name="Gaskell J."/>
            <person name="Glotzer D."/>
            <person name="Gorecki P."/>
            <person name="Heitman J."/>
            <person name="Hesse C."/>
            <person name="Hori C."/>
            <person name="Igarashi K."/>
            <person name="Jurgens J.A."/>
            <person name="Kallen N."/>
            <person name="Kersten P."/>
            <person name="Kohler A."/>
            <person name="Kuees U."/>
            <person name="Kumar T.K.A."/>
            <person name="Kuo A."/>
            <person name="LaButti K."/>
            <person name="Larrondo L.F."/>
            <person name="Lindquist E."/>
            <person name="Ling A."/>
            <person name="Lombard V."/>
            <person name="Lucas S."/>
            <person name="Lundell T."/>
            <person name="Martin R."/>
            <person name="McLaughlin D.J."/>
            <person name="Morgenstern I."/>
            <person name="Morin E."/>
            <person name="Murat C."/>
            <person name="Nagy L.G."/>
            <person name="Nolan M."/>
            <person name="Ohm R.A."/>
            <person name="Patyshakuliyeva A."/>
            <person name="Rokas A."/>
            <person name="Ruiz-Duenas F.J."/>
            <person name="Sabat G."/>
            <person name="Salamov A."/>
            <person name="Samejima M."/>
            <person name="Schmutz J."/>
            <person name="Slot J.C."/>
            <person name="St John F."/>
            <person name="Stenlid J."/>
            <person name="Sun H."/>
            <person name="Sun S."/>
            <person name="Syed K."/>
            <person name="Tsang A."/>
            <person name="Wiebenga A."/>
            <person name="Young D."/>
            <person name="Pisabarro A."/>
            <person name="Eastwood D.C."/>
            <person name="Martin F."/>
            <person name="Cullen D."/>
            <person name="Grigoriev I.V."/>
            <person name="Hibbett D.S."/>
        </authorList>
    </citation>
    <scope>NUCLEOTIDE SEQUENCE [LARGE SCALE GENOMIC DNA]</scope>
    <source>
        <strain evidence="1 2">ATCC 11539</strain>
    </source>
</reference>
<dbReference type="RefSeq" id="XP_007869218.1">
    <property type="nucleotide sequence ID" value="XM_007871027.1"/>
</dbReference>
<name>S7RHG3_GLOTA</name>
<organism evidence="1 2">
    <name type="scientific">Gloeophyllum trabeum (strain ATCC 11539 / FP-39264 / Madison 617)</name>
    <name type="common">Brown rot fungus</name>
    <dbReference type="NCBI Taxonomy" id="670483"/>
    <lineage>
        <taxon>Eukaryota</taxon>
        <taxon>Fungi</taxon>
        <taxon>Dikarya</taxon>
        <taxon>Basidiomycota</taxon>
        <taxon>Agaricomycotina</taxon>
        <taxon>Agaricomycetes</taxon>
        <taxon>Gloeophyllales</taxon>
        <taxon>Gloeophyllaceae</taxon>
        <taxon>Gloeophyllum</taxon>
    </lineage>
</organism>
<accession>S7RHG3</accession>
<dbReference type="EMBL" id="KB469308">
    <property type="protein sequence ID" value="EPQ52014.1"/>
    <property type="molecule type" value="Genomic_DNA"/>
</dbReference>